<accession>A0A316UDU1</accession>
<evidence type="ECO:0000256" key="4">
    <source>
        <dbReference type="ARBA" id="ARBA00022729"/>
    </source>
</evidence>
<keyword evidence="6" id="KW-1015">Disulfide bond</keyword>
<dbReference type="PANTHER" id="PTHR11247">
    <property type="entry name" value="PALMITOYL-PROTEIN THIOESTERASE/DOLICHYLDIPHOSPHATASE 1"/>
    <property type="match status" value="1"/>
</dbReference>
<reference evidence="11 12" key="1">
    <citation type="journal article" date="2018" name="Mol. Biol. Evol.">
        <title>Broad Genomic Sampling Reveals a Smut Pathogenic Ancestry of the Fungal Clade Ustilaginomycotina.</title>
        <authorList>
            <person name="Kijpornyongpan T."/>
            <person name="Mondo S.J."/>
            <person name="Barry K."/>
            <person name="Sandor L."/>
            <person name="Lee J."/>
            <person name="Lipzen A."/>
            <person name="Pangilinan J."/>
            <person name="LaButti K."/>
            <person name="Hainaut M."/>
            <person name="Henrissat B."/>
            <person name="Grigoriev I.V."/>
            <person name="Spatafora J.W."/>
            <person name="Aime M.C."/>
        </authorList>
    </citation>
    <scope>NUCLEOTIDE SEQUENCE [LARGE SCALE GENOMIC DNA]</scope>
    <source>
        <strain evidence="11 12">MCA 4718</strain>
    </source>
</reference>
<evidence type="ECO:0000256" key="6">
    <source>
        <dbReference type="ARBA" id="ARBA00023157"/>
    </source>
</evidence>
<dbReference type="GeneID" id="37012581"/>
<feature type="chain" id="PRO_5016299572" description="Palmitoyl-protein thioesterase 1" evidence="10">
    <location>
        <begin position="23"/>
        <end position="420"/>
    </location>
</feature>
<evidence type="ECO:0000256" key="10">
    <source>
        <dbReference type="SAM" id="SignalP"/>
    </source>
</evidence>
<keyword evidence="4 10" id="KW-0732">Signal</keyword>
<dbReference type="STRING" id="1684307.A0A316UDU1"/>
<keyword evidence="9" id="KW-0812">Transmembrane</keyword>
<gene>
    <name evidence="11" type="ORF">BCV69DRAFT_267931</name>
</gene>
<evidence type="ECO:0000256" key="5">
    <source>
        <dbReference type="ARBA" id="ARBA00022801"/>
    </source>
</evidence>
<feature type="transmembrane region" description="Helical" evidence="9">
    <location>
        <begin position="372"/>
        <end position="394"/>
    </location>
</feature>
<evidence type="ECO:0000256" key="3">
    <source>
        <dbReference type="ARBA" id="ARBA00014212"/>
    </source>
</evidence>
<dbReference type="FunFam" id="3.40.50.1820:FF:000107">
    <property type="entry name" value="Palmitoyl-protein thioesterase 1"/>
    <property type="match status" value="1"/>
</dbReference>
<dbReference type="PANTHER" id="PTHR11247:SF8">
    <property type="entry name" value="PALMITOYL-PROTEIN THIOESTERASE 1"/>
    <property type="match status" value="1"/>
</dbReference>
<dbReference type="SUPFAM" id="SSF53474">
    <property type="entry name" value="alpha/beta-Hydrolases"/>
    <property type="match status" value="1"/>
</dbReference>
<comment type="similarity">
    <text evidence="1">Belongs to the palmitoyl-protein thioesterase family.</text>
</comment>
<dbReference type="OrthoDB" id="10263094at2759"/>
<organism evidence="11 12">
    <name type="scientific">Pseudomicrostroma glucosiphilum</name>
    <dbReference type="NCBI Taxonomy" id="1684307"/>
    <lineage>
        <taxon>Eukaryota</taxon>
        <taxon>Fungi</taxon>
        <taxon>Dikarya</taxon>
        <taxon>Basidiomycota</taxon>
        <taxon>Ustilaginomycotina</taxon>
        <taxon>Exobasidiomycetes</taxon>
        <taxon>Microstromatales</taxon>
        <taxon>Microstromatales incertae sedis</taxon>
        <taxon>Pseudomicrostroma</taxon>
    </lineage>
</organism>
<evidence type="ECO:0000256" key="2">
    <source>
        <dbReference type="ARBA" id="ARBA00012423"/>
    </source>
</evidence>
<evidence type="ECO:0000256" key="9">
    <source>
        <dbReference type="SAM" id="Phobius"/>
    </source>
</evidence>
<evidence type="ECO:0000313" key="11">
    <source>
        <dbReference type="EMBL" id="PWN22511.1"/>
    </source>
</evidence>
<dbReference type="GO" id="GO:0008474">
    <property type="term" value="F:palmitoyl-(protein) hydrolase activity"/>
    <property type="evidence" value="ECO:0007669"/>
    <property type="project" value="UniProtKB-EC"/>
</dbReference>
<dbReference type="InterPro" id="IPR002472">
    <property type="entry name" value="Palm_thioest"/>
</dbReference>
<keyword evidence="9" id="KW-1133">Transmembrane helix</keyword>
<keyword evidence="5 11" id="KW-0378">Hydrolase</keyword>
<evidence type="ECO:0000256" key="7">
    <source>
        <dbReference type="ARBA" id="ARBA00023180"/>
    </source>
</evidence>
<dbReference type="InterPro" id="IPR029058">
    <property type="entry name" value="AB_hydrolase_fold"/>
</dbReference>
<sequence length="420" mass="46826">MRAALLTPLLAALASYVSLVNSAPALTATPSSQSSPSSSTSSSWWPSSLFSKAKPHPLVLWHGLGDSAFSSNLADLKDSLEEAFPGIYVHLIALGKDEASDRNRGVFGEVDKDVKEVCKTLQEVEELKDGFDAVGFSQGGQFLRALVQRCPQVKVRNLVTFGSQHMGISDFPACQSGDLICRLTEVALRSGIYTDYAQTHVVTAQYYRNPLSPTAFERYLESNHFLTDINNEIPGRQKKVYKERLQALDAFVMLQFDQDTTVVPKRSSWFESYAIANESSTGTTPETIPLRQSDIYLEDRLGLKTLDKRGALVMEVCKGAHMQIDSACQQKVFGTYIGSPRSLFSRSLPRRLRHAWHRLFFMLSGIQGVATWPWSAHLLALLYVAGVMRLVYLAGRWMGGKTREHMEVRRARKEGSIRLP</sequence>
<dbReference type="PRINTS" id="PR00414">
    <property type="entry name" value="PPTHIESTRASE"/>
</dbReference>
<dbReference type="EMBL" id="KZ819323">
    <property type="protein sequence ID" value="PWN22511.1"/>
    <property type="molecule type" value="Genomic_DNA"/>
</dbReference>
<dbReference type="RefSeq" id="XP_025349671.1">
    <property type="nucleotide sequence ID" value="XM_025490847.1"/>
</dbReference>
<name>A0A316UDU1_9BASI</name>
<evidence type="ECO:0000256" key="1">
    <source>
        <dbReference type="ARBA" id="ARBA00010758"/>
    </source>
</evidence>
<keyword evidence="7" id="KW-0325">Glycoprotein</keyword>
<dbReference type="Proteomes" id="UP000245942">
    <property type="component" value="Unassembled WGS sequence"/>
</dbReference>
<evidence type="ECO:0000313" key="12">
    <source>
        <dbReference type="Proteomes" id="UP000245942"/>
    </source>
</evidence>
<protein>
    <recommendedName>
        <fullName evidence="3">Palmitoyl-protein thioesterase 1</fullName>
        <ecNumber evidence="2">3.1.2.22</ecNumber>
    </recommendedName>
    <alternativeName>
        <fullName evidence="8">Palmitoyl-protein hydrolase 1</fullName>
    </alternativeName>
</protein>
<keyword evidence="9" id="KW-0472">Membrane</keyword>
<dbReference type="AlphaFoldDB" id="A0A316UDU1"/>
<dbReference type="EC" id="3.1.2.22" evidence="2"/>
<proteinExistence type="inferred from homology"/>
<dbReference type="Gene3D" id="3.40.50.1820">
    <property type="entry name" value="alpha/beta hydrolase"/>
    <property type="match status" value="1"/>
</dbReference>
<keyword evidence="12" id="KW-1185">Reference proteome</keyword>
<feature type="signal peptide" evidence="10">
    <location>
        <begin position="1"/>
        <end position="22"/>
    </location>
</feature>
<evidence type="ECO:0000256" key="8">
    <source>
        <dbReference type="ARBA" id="ARBA00031934"/>
    </source>
</evidence>
<dbReference type="Pfam" id="PF02089">
    <property type="entry name" value="Palm_thioest"/>
    <property type="match status" value="1"/>
</dbReference>